<dbReference type="PANTHER" id="PTHR35936:SF17">
    <property type="entry name" value="ARGININE-BINDING EXTRACELLULAR PROTEIN ARTP"/>
    <property type="match status" value="1"/>
</dbReference>
<protein>
    <submittedName>
        <fullName evidence="4">Transporter substrate-binding domain-containing protein</fullName>
    </submittedName>
</protein>
<evidence type="ECO:0000256" key="2">
    <source>
        <dbReference type="ARBA" id="ARBA00022729"/>
    </source>
</evidence>
<evidence type="ECO:0000313" key="5">
    <source>
        <dbReference type="Proteomes" id="UP000501602"/>
    </source>
</evidence>
<comment type="similarity">
    <text evidence="1">Belongs to the bacterial solute-binding protein 3 family.</text>
</comment>
<dbReference type="Pfam" id="PF00497">
    <property type="entry name" value="SBP_bac_3"/>
    <property type="match status" value="1"/>
</dbReference>
<dbReference type="SUPFAM" id="SSF53850">
    <property type="entry name" value="Periplasmic binding protein-like II"/>
    <property type="match status" value="1"/>
</dbReference>
<reference evidence="4 5" key="1">
    <citation type="submission" date="2020-04" db="EMBL/GenBank/DDBJ databases">
        <title>Ferrimonas sp. S7 isolated from sea water.</title>
        <authorList>
            <person name="Bae S.S."/>
            <person name="Baek K."/>
        </authorList>
    </citation>
    <scope>NUCLEOTIDE SEQUENCE [LARGE SCALE GENOMIC DNA]</scope>
    <source>
        <strain evidence="4 5">S7</strain>
    </source>
</reference>
<dbReference type="RefSeq" id="WP_168660403.1">
    <property type="nucleotide sequence ID" value="NZ_CP051180.1"/>
</dbReference>
<proteinExistence type="inferred from homology"/>
<keyword evidence="2" id="KW-0732">Signal</keyword>
<dbReference type="SMART" id="SM00062">
    <property type="entry name" value="PBPb"/>
    <property type="match status" value="1"/>
</dbReference>
<evidence type="ECO:0000256" key="1">
    <source>
        <dbReference type="ARBA" id="ARBA00010333"/>
    </source>
</evidence>
<sequence length="308" mass="34371">MKTIFTHHYLVRFLVGVLFMGTINTHARDLDEIIEAGQLRHIGIPYANFVSYYDDDSQQILEGLDVELMKGFAAHLGIDYHYVNATWQNAFGKLTGQEALFVGGKLSRGANVVIEGDVIANGLTVLDWRYGVLDYSDSYFPSAVWLVARADSDLQPVQPSGSIVTDVSAVKALLQNKDVLAMRQSCLDPDLYDLDATGANVILPVKQRKLNEMVPAIMNNDAETTLLDVADTLVALEKWPGEIKVVGPISLEQEMAMGFRKNSPKLRHAFNQYLAKIRADGSFHQLVKKHYPSVFYFYSDYFLKNGAS</sequence>
<feature type="domain" description="Solute-binding protein family 3/N-terminal" evidence="3">
    <location>
        <begin position="38"/>
        <end position="294"/>
    </location>
</feature>
<dbReference type="InterPro" id="IPR001638">
    <property type="entry name" value="Solute-binding_3/MltF_N"/>
</dbReference>
<dbReference type="AlphaFoldDB" id="A0A6H1UH71"/>
<dbReference type="Proteomes" id="UP000501602">
    <property type="component" value="Chromosome"/>
</dbReference>
<gene>
    <name evidence="4" type="ORF">HER31_09795</name>
</gene>
<organism evidence="4 5">
    <name type="scientific">Ferrimonas lipolytica</name>
    <dbReference type="NCBI Taxonomy" id="2724191"/>
    <lineage>
        <taxon>Bacteria</taxon>
        <taxon>Pseudomonadati</taxon>
        <taxon>Pseudomonadota</taxon>
        <taxon>Gammaproteobacteria</taxon>
        <taxon>Alteromonadales</taxon>
        <taxon>Ferrimonadaceae</taxon>
        <taxon>Ferrimonas</taxon>
    </lineage>
</organism>
<dbReference type="EMBL" id="CP051180">
    <property type="protein sequence ID" value="QIZ77142.1"/>
    <property type="molecule type" value="Genomic_DNA"/>
</dbReference>
<evidence type="ECO:0000259" key="3">
    <source>
        <dbReference type="SMART" id="SM00062"/>
    </source>
</evidence>
<accession>A0A6H1UH71</accession>
<evidence type="ECO:0000313" key="4">
    <source>
        <dbReference type="EMBL" id="QIZ77142.1"/>
    </source>
</evidence>
<dbReference type="Gene3D" id="3.40.190.10">
    <property type="entry name" value="Periplasmic binding protein-like II"/>
    <property type="match status" value="2"/>
</dbReference>
<keyword evidence="5" id="KW-1185">Reference proteome</keyword>
<dbReference type="PANTHER" id="PTHR35936">
    <property type="entry name" value="MEMBRANE-BOUND LYTIC MUREIN TRANSGLYCOSYLASE F"/>
    <property type="match status" value="1"/>
</dbReference>
<name>A0A6H1UH71_9GAMM</name>
<dbReference type="KEGG" id="fes:HER31_09795"/>